<gene>
    <name evidence="3" type="ordered locus">MMAR_2319</name>
</gene>
<protein>
    <submittedName>
        <fullName evidence="3">Conserved hypothetical transmembrane protein</fullName>
    </submittedName>
</protein>
<evidence type="ECO:0000256" key="1">
    <source>
        <dbReference type="SAM" id="MobiDB-lite"/>
    </source>
</evidence>
<reference evidence="3 4" key="1">
    <citation type="journal article" date="2008" name="Genome Res.">
        <title>Insights from the complete genome sequence of Mycobacterium marinum on the evolution of Mycobacterium tuberculosis.</title>
        <authorList>
            <person name="Stinear T.P."/>
            <person name="Seemann T."/>
            <person name="Harrison P.F."/>
            <person name="Jenkin G.A."/>
            <person name="Davies J.K."/>
            <person name="Johnson P.D."/>
            <person name="Abdellah Z."/>
            <person name="Arrowsmith C."/>
            <person name="Chillingworth T."/>
            <person name="Churcher C."/>
            <person name="Clarke K."/>
            <person name="Cronin A."/>
            <person name="Davis P."/>
            <person name="Goodhead I."/>
            <person name="Holroyd N."/>
            <person name="Jagels K."/>
            <person name="Lord A."/>
            <person name="Moule S."/>
            <person name="Mungall K."/>
            <person name="Norbertczak H."/>
            <person name="Quail M.A."/>
            <person name="Rabbinowitsch E."/>
            <person name="Walker D."/>
            <person name="White B."/>
            <person name="Whitehead S."/>
            <person name="Small P.L."/>
            <person name="Brosch R."/>
            <person name="Ramakrishnan L."/>
            <person name="Fischbach M.A."/>
            <person name="Parkhill J."/>
            <person name="Cole S.T."/>
        </authorList>
    </citation>
    <scope>NUCLEOTIDE SEQUENCE [LARGE SCALE GENOMIC DNA]</scope>
    <source>
        <strain evidence="4">ATCC BAA-535 / M</strain>
    </source>
</reference>
<evidence type="ECO:0000256" key="2">
    <source>
        <dbReference type="SAM" id="Phobius"/>
    </source>
</evidence>
<dbReference type="HOGENOM" id="CLU_499505_0_0_11"/>
<name>B2HQ25_MYCMM</name>
<feature type="transmembrane region" description="Helical" evidence="2">
    <location>
        <begin position="103"/>
        <end position="121"/>
    </location>
</feature>
<dbReference type="Proteomes" id="UP000001190">
    <property type="component" value="Chromosome"/>
</dbReference>
<dbReference type="AlphaFoldDB" id="B2HQ25"/>
<feature type="region of interest" description="Disordered" evidence="1">
    <location>
        <begin position="1"/>
        <end position="20"/>
    </location>
</feature>
<keyword evidence="2 3" id="KW-0812">Transmembrane</keyword>
<dbReference type="KEGG" id="mmi:MMAR_2319"/>
<feature type="transmembrane region" description="Helical" evidence="2">
    <location>
        <begin position="385"/>
        <end position="406"/>
    </location>
</feature>
<evidence type="ECO:0000313" key="3">
    <source>
        <dbReference type="EMBL" id="ACC40768.1"/>
    </source>
</evidence>
<evidence type="ECO:0000313" key="4">
    <source>
        <dbReference type="Proteomes" id="UP000001190"/>
    </source>
</evidence>
<feature type="transmembrane region" description="Helical" evidence="2">
    <location>
        <begin position="413"/>
        <end position="432"/>
    </location>
</feature>
<dbReference type="EMBL" id="CP000854">
    <property type="protein sequence ID" value="ACC40768.1"/>
    <property type="molecule type" value="Genomic_DNA"/>
</dbReference>
<feature type="transmembrane region" description="Helical" evidence="2">
    <location>
        <begin position="127"/>
        <end position="147"/>
    </location>
</feature>
<keyword evidence="4" id="KW-1185">Reference proteome</keyword>
<proteinExistence type="predicted"/>
<organism evidence="3 4">
    <name type="scientific">Mycobacterium marinum (strain ATCC BAA-535 / M)</name>
    <dbReference type="NCBI Taxonomy" id="216594"/>
    <lineage>
        <taxon>Bacteria</taxon>
        <taxon>Bacillati</taxon>
        <taxon>Actinomycetota</taxon>
        <taxon>Actinomycetes</taxon>
        <taxon>Mycobacteriales</taxon>
        <taxon>Mycobacteriaceae</taxon>
        <taxon>Mycobacterium</taxon>
        <taxon>Mycobacterium ulcerans group</taxon>
    </lineage>
</organism>
<feature type="transmembrane region" description="Helical" evidence="2">
    <location>
        <begin position="310"/>
        <end position="335"/>
    </location>
</feature>
<feature type="transmembrane region" description="Helical" evidence="2">
    <location>
        <begin position="356"/>
        <end position="373"/>
    </location>
</feature>
<accession>B2HQ25</accession>
<feature type="transmembrane region" description="Helical" evidence="2">
    <location>
        <begin position="213"/>
        <end position="233"/>
    </location>
</feature>
<feature type="transmembrane region" description="Helical" evidence="2">
    <location>
        <begin position="174"/>
        <end position="193"/>
    </location>
</feature>
<keyword evidence="2" id="KW-1133">Transmembrane helix</keyword>
<sequence length="545" mass="58807">MTDSSPPAAEPAEETGPSTARRRALKATAAAFFCLGIWALSPIYPDEIAYRQQFGRIIPDHGVIYGLYEMCPSNIKTVPLVLEPVAWLLGQTMSILSPLEMRILSFAAVLAVVFMAVRQAASNRNPAAGYLVLASFVGVAGAGLIFVRYEFALELQLLSCLVAAARLTSRRTGVAGDLGVAIGLLLAAALSVWSHVQGLLFLPLTAYLLARLAVRRFGSVGLLAAAVPFVLFVPPAMKLHHSVCTEHPEIEAFWRSLAFDGSDLGARNLAVALANTARSYVGSFVYAPLFPIRFLPGVDAPSGPITVMNLFITVVVVLLAGLVLYLLTMASIRCGKSIRFRSRDTTFPERFEKNQPVVIAALITLPVAILFVYDAQHAFYRNFYLNHLTSVAACLILASVSGPLALRFTKGASVLVGIVVGASLIFNAFLFVRPLANGYEGPSLSVLRRWPQVSRDTAKLARVCKMDLGRGRIIVDDLTQAGVYSRPMTIPLTYLHLQANLVGMSAHDAAIEMKANYAILRCPDFDVLGVAPQGRTGDVCCYTFG</sequence>
<keyword evidence="2" id="KW-0472">Membrane</keyword>
<dbReference type="STRING" id="216594.MMAR_2319"/>